<dbReference type="AlphaFoldDB" id="A0A0V0U5B2"/>
<proteinExistence type="predicted"/>
<reference evidence="1 2" key="1">
    <citation type="submission" date="2015-01" db="EMBL/GenBank/DDBJ databases">
        <title>Evolution of Trichinella species and genotypes.</title>
        <authorList>
            <person name="Korhonen P.K."/>
            <person name="Edoardo P."/>
            <person name="Giuseppe L.R."/>
            <person name="Gasser R.B."/>
        </authorList>
    </citation>
    <scope>NUCLEOTIDE SEQUENCE [LARGE SCALE GENOMIC DNA]</scope>
    <source>
        <strain evidence="1">ISS417</strain>
    </source>
</reference>
<name>A0A0V0U5B2_9BILA</name>
<keyword evidence="2" id="KW-1185">Reference proteome</keyword>
<dbReference type="EMBL" id="JYDJ01000057">
    <property type="protein sequence ID" value="KRX46450.1"/>
    <property type="molecule type" value="Genomic_DNA"/>
</dbReference>
<dbReference type="OrthoDB" id="10511011at2759"/>
<organism evidence="1 2">
    <name type="scientific">Trichinella murrelli</name>
    <dbReference type="NCBI Taxonomy" id="144512"/>
    <lineage>
        <taxon>Eukaryota</taxon>
        <taxon>Metazoa</taxon>
        <taxon>Ecdysozoa</taxon>
        <taxon>Nematoda</taxon>
        <taxon>Enoplea</taxon>
        <taxon>Dorylaimia</taxon>
        <taxon>Trichinellida</taxon>
        <taxon>Trichinellidae</taxon>
        <taxon>Trichinella</taxon>
    </lineage>
</organism>
<dbReference type="Proteomes" id="UP000055048">
    <property type="component" value="Unassembled WGS sequence"/>
</dbReference>
<evidence type="ECO:0000313" key="1">
    <source>
        <dbReference type="EMBL" id="KRX46450.1"/>
    </source>
</evidence>
<comment type="caution">
    <text evidence="1">The sequence shown here is derived from an EMBL/GenBank/DDBJ whole genome shotgun (WGS) entry which is preliminary data.</text>
</comment>
<evidence type="ECO:0000313" key="2">
    <source>
        <dbReference type="Proteomes" id="UP000055048"/>
    </source>
</evidence>
<gene>
    <name evidence="1" type="ORF">T05_4796</name>
</gene>
<sequence length="101" mass="11734">MVNWLKHGFYLPSTEVQTGCVWQMFVDVGYDCIKLSQGKNNFNRSSSLRHCHHQLSEMHDKSLRCAKSDLVFFLFMLLADNDDYTSVKGTNLRSNRVVKLM</sequence>
<protein>
    <submittedName>
        <fullName evidence="1">Uncharacterized protein</fullName>
    </submittedName>
</protein>
<accession>A0A0V0U5B2</accession>